<evidence type="ECO:0008006" key="6">
    <source>
        <dbReference type="Google" id="ProtNLM"/>
    </source>
</evidence>
<feature type="domain" description="Hydantoinase/oxoprolinase N-terminal" evidence="3">
    <location>
        <begin position="5"/>
        <end position="182"/>
    </location>
</feature>
<protein>
    <recommendedName>
        <fullName evidence="6">Hydantoinase/oxoprolinase</fullName>
    </recommendedName>
</protein>
<evidence type="ECO:0000259" key="3">
    <source>
        <dbReference type="Pfam" id="PF05378"/>
    </source>
</evidence>
<dbReference type="PANTHER" id="PTHR11365">
    <property type="entry name" value="5-OXOPROLINASE RELATED"/>
    <property type="match status" value="1"/>
</dbReference>
<dbReference type="SUPFAM" id="SSF53067">
    <property type="entry name" value="Actin-like ATPase domain"/>
    <property type="match status" value="1"/>
</dbReference>
<organism evidence="4 5">
    <name type="scientific">Peterkaempfera bronchialis</name>
    <dbReference type="NCBI Taxonomy" id="2126346"/>
    <lineage>
        <taxon>Bacteria</taxon>
        <taxon>Bacillati</taxon>
        <taxon>Actinomycetota</taxon>
        <taxon>Actinomycetes</taxon>
        <taxon>Kitasatosporales</taxon>
        <taxon>Streptomycetaceae</taxon>
        <taxon>Peterkaempfera</taxon>
    </lineage>
</organism>
<feature type="domain" description="Hydantoinase A/oxoprolinase" evidence="2">
    <location>
        <begin position="203"/>
        <end position="355"/>
    </location>
</feature>
<dbReference type="InterPro" id="IPR002821">
    <property type="entry name" value="Hydantoinase_A"/>
</dbReference>
<dbReference type="GO" id="GO:0006749">
    <property type="term" value="P:glutathione metabolic process"/>
    <property type="evidence" value="ECO:0007669"/>
    <property type="project" value="TreeGrafter"/>
</dbReference>
<keyword evidence="5" id="KW-1185">Reference proteome</keyword>
<dbReference type="OrthoDB" id="9768323at2"/>
<dbReference type="Pfam" id="PF01968">
    <property type="entry name" value="Hydantoinase_A"/>
    <property type="match status" value="1"/>
</dbReference>
<feature type="region of interest" description="Disordered" evidence="1">
    <location>
        <begin position="346"/>
        <end position="419"/>
    </location>
</feature>
<dbReference type="InterPro" id="IPR045079">
    <property type="entry name" value="Oxoprolinase-like"/>
</dbReference>
<dbReference type="KEGG" id="stri:C7M71_027560"/>
<dbReference type="InterPro" id="IPR043129">
    <property type="entry name" value="ATPase_NBD"/>
</dbReference>
<dbReference type="GO" id="GO:0017168">
    <property type="term" value="F:5-oxoprolinase (ATP-hydrolyzing) activity"/>
    <property type="evidence" value="ECO:0007669"/>
    <property type="project" value="TreeGrafter"/>
</dbReference>
<evidence type="ECO:0000256" key="1">
    <source>
        <dbReference type="SAM" id="MobiDB-lite"/>
    </source>
</evidence>
<proteinExistence type="predicted"/>
<dbReference type="AlphaFoldDB" id="A0A345T3N3"/>
<name>A0A345T3N3_9ACTN</name>
<dbReference type="PANTHER" id="PTHR11365:SF23">
    <property type="entry name" value="HYPOTHETICAL 5-OXOPROLINASE (EUROFUNG)-RELATED"/>
    <property type="match status" value="1"/>
</dbReference>
<dbReference type="EMBL" id="CP031264">
    <property type="protein sequence ID" value="AXI80588.1"/>
    <property type="molecule type" value="Genomic_DNA"/>
</dbReference>
<evidence type="ECO:0000313" key="4">
    <source>
        <dbReference type="EMBL" id="AXI80588.1"/>
    </source>
</evidence>
<dbReference type="InterPro" id="IPR008040">
    <property type="entry name" value="Hydant_A_N"/>
</dbReference>
<dbReference type="Pfam" id="PF05378">
    <property type="entry name" value="Hydant_A_N"/>
    <property type="match status" value="1"/>
</dbReference>
<reference evidence="5" key="1">
    <citation type="submission" date="2018-07" db="EMBL/GenBank/DDBJ databases">
        <title>Streptacidiphilus bronchialis DSM 106435 chromosome.</title>
        <authorList>
            <person name="Batra D."/>
            <person name="Gulvik C.A."/>
        </authorList>
    </citation>
    <scope>NUCLEOTIDE SEQUENCE [LARGE SCALE GENOMIC DNA]</scope>
    <source>
        <strain evidence="5">DSM 106435</strain>
    </source>
</reference>
<evidence type="ECO:0000259" key="2">
    <source>
        <dbReference type="Pfam" id="PF01968"/>
    </source>
</evidence>
<sequence length="475" mass="49517">MAQARVGIDVGGTFTDAVLVDSDNRLHIGKVASTPSDISVGFVRGLDVLEERSGIAAGELTYLAHGTTVATNAIVQRRLARSGLITNDGFRDLLEIGTQQRAHIYDLWTPEQPAVISREHCHGVRGRIAPDGSELQPLSEDDVRAAAAALREAGAESVAVVLLFSFLNPAHERRVRRILAAELPGVPVTLSCEVAPEIREYLRASTTALNASLLPLVGSYLGRLAEVVAARGVAVPVHLMCSNGGLAAARAAAELPVALATSGPAAGVIGAARLGALAGESDLLTFDMGGTTADVAVVIDGRPEVRHSGVLNGHPVNLSQLDVLCVGAGGGSLARVDEFGALLVGPQSAGASPARRRTGAAASTRRSPTPMRCSARSASRGRSAATSPSTPRPHAPPCSARSPDRSACRSRTPPGRSCGWPTPIWPPRCAWSPSPGAMTRAGWPWSRSAARARCTAVRSPRSWTYRACSSRRTPA</sequence>
<feature type="compositionally biased region" description="Low complexity" evidence="1">
    <location>
        <begin position="348"/>
        <end position="389"/>
    </location>
</feature>
<accession>A0A345T3N3</accession>
<dbReference type="Proteomes" id="UP000249340">
    <property type="component" value="Chromosome"/>
</dbReference>
<dbReference type="GO" id="GO:0005829">
    <property type="term" value="C:cytosol"/>
    <property type="evidence" value="ECO:0007669"/>
    <property type="project" value="TreeGrafter"/>
</dbReference>
<gene>
    <name evidence="4" type="ORF">C7M71_027560</name>
</gene>
<evidence type="ECO:0000313" key="5">
    <source>
        <dbReference type="Proteomes" id="UP000249340"/>
    </source>
</evidence>